<dbReference type="eggNOG" id="COG2843">
    <property type="taxonomic scope" value="Bacteria"/>
</dbReference>
<dbReference type="EMBL" id="CP001720">
    <property type="protein sequence ID" value="ACV62574.1"/>
    <property type="molecule type" value="Genomic_DNA"/>
</dbReference>
<dbReference type="STRING" id="485916.Dtox_1717"/>
<sequence length="301" mass="34640">MRKLTTLLILCLVFAVILPGCVSIRDDFTKFRKEKLKLPVRVSLINLAVLDAAAFQMLRNTCEQNLKYGIMLPVQILSMLKSNENYEEAINTGGLAALPLLLNPLAPQNYAIQDNILIVDQNKYKQEEKYVVFPRKSLQEKKLLKSLSYDLDGDGQVEKYSLCDGRVTVSKDKDLLWQTPEYWWVDDFLLADANNDGNCDLSLLLWKSGSFGTQMPFWIETVDKSIKNHLFVFKLKDGVIKPLWQSSNLDFPILAAAYTDIDRDGNNEFIAVEGNYNNPHERKLTVWRWKGWGFHLVSYRH</sequence>
<dbReference type="SUPFAM" id="SSF69318">
    <property type="entry name" value="Integrin alpha N-terminal domain"/>
    <property type="match status" value="1"/>
</dbReference>
<gene>
    <name evidence="1" type="ordered locus">Dtox_1717</name>
</gene>
<reference evidence="1 2" key="1">
    <citation type="journal article" date="2009" name="Stand. Genomic Sci.">
        <title>Complete genome sequence of Desulfotomaculum acetoxidans type strain (5575).</title>
        <authorList>
            <person name="Spring S."/>
            <person name="Lapidus A."/>
            <person name="Schroder M."/>
            <person name="Gleim D."/>
            <person name="Sims D."/>
            <person name="Meincke L."/>
            <person name="Glavina Del Rio T."/>
            <person name="Tice H."/>
            <person name="Copeland A."/>
            <person name="Cheng J.F."/>
            <person name="Lucas S."/>
            <person name="Chen F."/>
            <person name="Nolan M."/>
            <person name="Bruce D."/>
            <person name="Goodwin L."/>
            <person name="Pitluck S."/>
            <person name="Ivanova N."/>
            <person name="Mavromatis K."/>
            <person name="Mikhailova N."/>
            <person name="Pati A."/>
            <person name="Chen A."/>
            <person name="Palaniappan K."/>
            <person name="Land M."/>
            <person name="Hauser L."/>
            <person name="Chang Y.J."/>
            <person name="Jeffries C.D."/>
            <person name="Chain P."/>
            <person name="Saunders E."/>
            <person name="Brettin T."/>
            <person name="Detter J.C."/>
            <person name="Goker M."/>
            <person name="Bristow J."/>
            <person name="Eisen J.A."/>
            <person name="Markowitz V."/>
            <person name="Hugenholtz P."/>
            <person name="Kyrpides N.C."/>
            <person name="Klenk H.P."/>
            <person name="Han C."/>
        </authorList>
    </citation>
    <scope>NUCLEOTIDE SEQUENCE [LARGE SCALE GENOMIC DNA]</scope>
    <source>
        <strain evidence="2">ATCC 49208 / DSM 771 / VKM B-1644</strain>
    </source>
</reference>
<evidence type="ECO:0000313" key="1">
    <source>
        <dbReference type="EMBL" id="ACV62574.1"/>
    </source>
</evidence>
<dbReference type="Proteomes" id="UP000002217">
    <property type="component" value="Chromosome"/>
</dbReference>
<name>C8VWZ8_DESAS</name>
<keyword evidence="2" id="KW-1185">Reference proteome</keyword>
<protein>
    <submittedName>
        <fullName evidence="1">Uncharacterized protein</fullName>
    </submittedName>
</protein>
<dbReference type="HOGENOM" id="CLU_923547_0_0_9"/>
<dbReference type="AlphaFoldDB" id="C8VWZ8"/>
<dbReference type="InterPro" id="IPR028994">
    <property type="entry name" value="Integrin_alpha_N"/>
</dbReference>
<organism evidence="1 2">
    <name type="scientific">Desulfofarcimen acetoxidans (strain ATCC 49208 / DSM 771 / KCTC 5769 / VKM B-1644 / 5575)</name>
    <name type="common">Desulfotomaculum acetoxidans</name>
    <dbReference type="NCBI Taxonomy" id="485916"/>
    <lineage>
        <taxon>Bacteria</taxon>
        <taxon>Bacillati</taxon>
        <taxon>Bacillota</taxon>
        <taxon>Clostridia</taxon>
        <taxon>Eubacteriales</taxon>
        <taxon>Peptococcaceae</taxon>
        <taxon>Desulfofarcimen</taxon>
    </lineage>
</organism>
<evidence type="ECO:0000313" key="2">
    <source>
        <dbReference type="Proteomes" id="UP000002217"/>
    </source>
</evidence>
<accession>C8VWZ8</accession>
<proteinExistence type="predicted"/>
<dbReference type="KEGG" id="dae:Dtox_1717"/>